<proteinExistence type="predicted"/>
<feature type="non-terminal residue" evidence="1">
    <location>
        <position position="1"/>
    </location>
</feature>
<dbReference type="SUPFAM" id="SSF49482">
    <property type="entry name" value="Aromatic compound dioxygenase"/>
    <property type="match status" value="1"/>
</dbReference>
<dbReference type="EC" id="1.13.11.3" evidence="1"/>
<keyword evidence="1" id="KW-0560">Oxidoreductase</keyword>
<dbReference type="GO" id="GO:0018578">
    <property type="term" value="F:protocatechuate 3,4-dioxygenase activity"/>
    <property type="evidence" value="ECO:0007669"/>
    <property type="project" value="UniProtKB-EC"/>
</dbReference>
<evidence type="ECO:0000313" key="1">
    <source>
        <dbReference type="EMBL" id="CAA9211954.1"/>
    </source>
</evidence>
<organism evidence="1">
    <name type="scientific">uncultured Blastococcus sp</name>
    <dbReference type="NCBI Taxonomy" id="217144"/>
    <lineage>
        <taxon>Bacteria</taxon>
        <taxon>Bacillati</taxon>
        <taxon>Actinomycetota</taxon>
        <taxon>Actinomycetes</taxon>
        <taxon>Geodermatophilales</taxon>
        <taxon>Geodermatophilaceae</taxon>
        <taxon>Blastococcus</taxon>
        <taxon>environmental samples</taxon>
    </lineage>
</organism>
<dbReference type="Gene3D" id="2.60.130.10">
    <property type="entry name" value="Aromatic compound dioxygenase"/>
    <property type="match status" value="1"/>
</dbReference>
<dbReference type="EMBL" id="CADCTN010000006">
    <property type="protein sequence ID" value="CAA9211954.1"/>
    <property type="molecule type" value="Genomic_DNA"/>
</dbReference>
<accession>A0A6J4H1S1</accession>
<dbReference type="GO" id="GO:0005506">
    <property type="term" value="F:iron ion binding"/>
    <property type="evidence" value="ECO:0007669"/>
    <property type="project" value="InterPro"/>
</dbReference>
<gene>
    <name evidence="1" type="ORF">AVDCRST_MAG52-63</name>
</gene>
<sequence>PIYQSITDEGTRARLVATYDHDLTRPEWSTGYRWDIVLTGRHRTWMEREEAG</sequence>
<dbReference type="AlphaFoldDB" id="A0A6J4H1S1"/>
<protein>
    <submittedName>
        <fullName evidence="1">Protocatechuate 3,4-dioxygenase beta chain</fullName>
        <ecNumber evidence="1">1.13.11.3</ecNumber>
    </submittedName>
</protein>
<keyword evidence="1" id="KW-0223">Dioxygenase</keyword>
<dbReference type="InterPro" id="IPR015889">
    <property type="entry name" value="Intradiol_dOase_core"/>
</dbReference>
<reference evidence="1" key="1">
    <citation type="submission" date="2020-02" db="EMBL/GenBank/DDBJ databases">
        <authorList>
            <person name="Meier V. D."/>
        </authorList>
    </citation>
    <scope>NUCLEOTIDE SEQUENCE</scope>
    <source>
        <strain evidence="1">AVDCRST_MAG52</strain>
    </source>
</reference>
<name>A0A6J4H1S1_9ACTN</name>